<dbReference type="Proteomes" id="UP000293568">
    <property type="component" value="Chromosome"/>
</dbReference>
<dbReference type="PANTHER" id="PTHR43792">
    <property type="entry name" value="GNAT FAMILY, PUTATIVE (AFU_ORTHOLOGUE AFUA_3G00765)-RELATED-RELATED"/>
    <property type="match status" value="1"/>
</dbReference>
<dbReference type="Pfam" id="PF13302">
    <property type="entry name" value="Acetyltransf_3"/>
    <property type="match status" value="1"/>
</dbReference>
<dbReference type="OrthoDB" id="9785602at2"/>
<sequence length="191" mass="22181">MNKRDDLFSTFPELRTKRLVLRQMTAADAEDLFGFYHDTKFKQYLDWHGPGSIDECVRMIGFWNNGFEEKIMLPWGISMHNNRELIGTIVIMPIRGTFEDAPRYPFTIAYDLKTAFWNKGFMTEALTAALDFCKKETGLHRIQAEVLPENAASLKVLEKLGFRREGLLSHYLMHESTKIFMNVVMMAMLLS</sequence>
<organism evidence="2 3">
    <name type="scientific">Paenibacillus protaetiae</name>
    <dbReference type="NCBI Taxonomy" id="2509456"/>
    <lineage>
        <taxon>Bacteria</taxon>
        <taxon>Bacillati</taxon>
        <taxon>Bacillota</taxon>
        <taxon>Bacilli</taxon>
        <taxon>Bacillales</taxon>
        <taxon>Paenibacillaceae</taxon>
        <taxon>Paenibacillus</taxon>
    </lineage>
</organism>
<evidence type="ECO:0000313" key="2">
    <source>
        <dbReference type="EMBL" id="QAY67556.1"/>
    </source>
</evidence>
<proteinExistence type="predicted"/>
<dbReference type="Gene3D" id="3.40.630.30">
    <property type="match status" value="1"/>
</dbReference>
<feature type="domain" description="N-acetyltransferase" evidence="1">
    <location>
        <begin position="19"/>
        <end position="191"/>
    </location>
</feature>
<dbReference type="InterPro" id="IPR000182">
    <property type="entry name" value="GNAT_dom"/>
</dbReference>
<evidence type="ECO:0000259" key="1">
    <source>
        <dbReference type="PROSITE" id="PS51186"/>
    </source>
</evidence>
<reference evidence="2 3" key="1">
    <citation type="submission" date="2019-01" db="EMBL/GenBank/DDBJ databases">
        <title>Genome sequencing of strain FW100M-2.</title>
        <authorList>
            <person name="Heo J."/>
            <person name="Kim S.-J."/>
            <person name="Kim J.-S."/>
            <person name="Hong S.-B."/>
            <person name="Kwon S.-W."/>
        </authorList>
    </citation>
    <scope>NUCLEOTIDE SEQUENCE [LARGE SCALE GENOMIC DNA]</scope>
    <source>
        <strain evidence="2 3">FW100M-2</strain>
    </source>
</reference>
<keyword evidence="2" id="KW-0808">Transferase</keyword>
<dbReference type="SUPFAM" id="SSF55729">
    <property type="entry name" value="Acyl-CoA N-acyltransferases (Nat)"/>
    <property type="match status" value="1"/>
</dbReference>
<dbReference type="RefSeq" id="WP_129442323.1">
    <property type="nucleotide sequence ID" value="NZ_CP035492.1"/>
</dbReference>
<name>A0A4P6EXN7_9BACL</name>
<dbReference type="InterPro" id="IPR016181">
    <property type="entry name" value="Acyl_CoA_acyltransferase"/>
</dbReference>
<dbReference type="InterPro" id="IPR051531">
    <property type="entry name" value="N-acetyltransferase"/>
</dbReference>
<dbReference type="EMBL" id="CP035492">
    <property type="protein sequence ID" value="QAY67556.1"/>
    <property type="molecule type" value="Genomic_DNA"/>
</dbReference>
<dbReference type="KEGG" id="pprt:ET464_15370"/>
<gene>
    <name evidence="2" type="ORF">ET464_15370</name>
</gene>
<keyword evidence="3" id="KW-1185">Reference proteome</keyword>
<evidence type="ECO:0000313" key="3">
    <source>
        <dbReference type="Proteomes" id="UP000293568"/>
    </source>
</evidence>
<dbReference type="GO" id="GO:0005737">
    <property type="term" value="C:cytoplasm"/>
    <property type="evidence" value="ECO:0007669"/>
    <property type="project" value="TreeGrafter"/>
</dbReference>
<protein>
    <submittedName>
        <fullName evidence="2">N-acetyltransferase</fullName>
    </submittedName>
</protein>
<dbReference type="PROSITE" id="PS51186">
    <property type="entry name" value="GNAT"/>
    <property type="match status" value="1"/>
</dbReference>
<accession>A0A4P6EXN7</accession>
<dbReference type="GO" id="GO:0008999">
    <property type="term" value="F:protein-N-terminal-alanine acetyltransferase activity"/>
    <property type="evidence" value="ECO:0007669"/>
    <property type="project" value="TreeGrafter"/>
</dbReference>
<dbReference type="AlphaFoldDB" id="A0A4P6EXN7"/>
<dbReference type="PANTHER" id="PTHR43792:SF9">
    <property type="entry name" value="RIBOSOMAL-PROTEIN-ALANINE ACETYLTRANSFERASE"/>
    <property type="match status" value="1"/>
</dbReference>